<protein>
    <recommendedName>
        <fullName evidence="1">riboflavin kinase</fullName>
        <ecNumber evidence="1">2.7.1.26</ecNumber>
    </recommendedName>
</protein>
<keyword evidence="3" id="KW-0288">FMN</keyword>
<keyword evidence="5" id="KW-0547">Nucleotide-binding</keyword>
<comment type="catalytic activity">
    <reaction evidence="7">
        <text>riboflavin + ATP = FMN + ADP + H(+)</text>
        <dbReference type="Rhea" id="RHEA:14357"/>
        <dbReference type="ChEBI" id="CHEBI:15378"/>
        <dbReference type="ChEBI" id="CHEBI:30616"/>
        <dbReference type="ChEBI" id="CHEBI:57986"/>
        <dbReference type="ChEBI" id="CHEBI:58210"/>
        <dbReference type="ChEBI" id="CHEBI:456216"/>
        <dbReference type="EC" id="2.7.1.26"/>
    </reaction>
</comment>
<comment type="caution">
    <text evidence="9">The sequence shown here is derived from an EMBL/GenBank/DDBJ whole genome shotgun (WGS) entry which is preliminary data.</text>
</comment>
<dbReference type="SUPFAM" id="SSF82114">
    <property type="entry name" value="Riboflavin kinase-like"/>
    <property type="match status" value="1"/>
</dbReference>
<keyword evidence="2" id="KW-0285">Flavoprotein</keyword>
<evidence type="ECO:0000313" key="10">
    <source>
        <dbReference type="Proteomes" id="UP000178597"/>
    </source>
</evidence>
<dbReference type="InterPro" id="IPR023465">
    <property type="entry name" value="Riboflavin_kinase_dom_sf"/>
</dbReference>
<gene>
    <name evidence="9" type="ORF">A3C28_00555</name>
</gene>
<dbReference type="InterPro" id="IPR015865">
    <property type="entry name" value="Riboflavin_kinase_bac/euk"/>
</dbReference>
<evidence type="ECO:0000256" key="5">
    <source>
        <dbReference type="ARBA" id="ARBA00022741"/>
    </source>
</evidence>
<dbReference type="GO" id="GO:0005524">
    <property type="term" value="F:ATP binding"/>
    <property type="evidence" value="ECO:0007669"/>
    <property type="project" value="UniProtKB-KW"/>
</dbReference>
<dbReference type="GO" id="GO:0009398">
    <property type="term" value="P:FMN biosynthetic process"/>
    <property type="evidence" value="ECO:0007669"/>
    <property type="project" value="TreeGrafter"/>
</dbReference>
<dbReference type="EMBL" id="MFZP01000062">
    <property type="protein sequence ID" value="OGK25646.1"/>
    <property type="molecule type" value="Genomic_DNA"/>
</dbReference>
<evidence type="ECO:0000256" key="2">
    <source>
        <dbReference type="ARBA" id="ARBA00022630"/>
    </source>
</evidence>
<sequence>MRNNFKYRGKVLTGEKAGRTIGFPTVNLSPHLVPKTLTQGVYAARVEYKNKKYMGALYYGPRLVKNEKKAVLEIYIIDFNQEIYGEWISFDIVRFIRGIKNFDSMDLLKKQITIDIADIKKIST</sequence>
<dbReference type="Gene3D" id="2.40.30.30">
    <property type="entry name" value="Riboflavin kinase-like"/>
    <property type="match status" value="1"/>
</dbReference>
<evidence type="ECO:0000256" key="7">
    <source>
        <dbReference type="ARBA" id="ARBA00047880"/>
    </source>
</evidence>
<dbReference type="PANTHER" id="PTHR22749:SF6">
    <property type="entry name" value="RIBOFLAVIN KINASE"/>
    <property type="match status" value="1"/>
</dbReference>
<accession>A0A1F7H431</accession>
<organism evidence="9 10">
    <name type="scientific">Candidatus Roizmanbacteria bacterium RIFCSPHIGHO2_02_FULL_39_9</name>
    <dbReference type="NCBI Taxonomy" id="1802040"/>
    <lineage>
        <taxon>Bacteria</taxon>
        <taxon>Candidatus Roizmaniibacteriota</taxon>
    </lineage>
</organism>
<reference evidence="9 10" key="1">
    <citation type="journal article" date="2016" name="Nat. Commun.">
        <title>Thousands of microbial genomes shed light on interconnected biogeochemical processes in an aquifer system.</title>
        <authorList>
            <person name="Anantharaman K."/>
            <person name="Brown C.T."/>
            <person name="Hug L.A."/>
            <person name="Sharon I."/>
            <person name="Castelle C.J."/>
            <person name="Probst A.J."/>
            <person name="Thomas B.C."/>
            <person name="Singh A."/>
            <person name="Wilkins M.J."/>
            <person name="Karaoz U."/>
            <person name="Brodie E.L."/>
            <person name="Williams K.H."/>
            <person name="Hubbard S.S."/>
            <person name="Banfield J.F."/>
        </authorList>
    </citation>
    <scope>NUCLEOTIDE SEQUENCE [LARGE SCALE GENOMIC DNA]</scope>
</reference>
<dbReference type="GO" id="GO:0009231">
    <property type="term" value="P:riboflavin biosynthetic process"/>
    <property type="evidence" value="ECO:0007669"/>
    <property type="project" value="InterPro"/>
</dbReference>
<keyword evidence="4" id="KW-0808">Transferase</keyword>
<evidence type="ECO:0000256" key="3">
    <source>
        <dbReference type="ARBA" id="ARBA00022643"/>
    </source>
</evidence>
<dbReference type="GO" id="GO:0008531">
    <property type="term" value="F:riboflavin kinase activity"/>
    <property type="evidence" value="ECO:0007669"/>
    <property type="project" value="UniProtKB-EC"/>
</dbReference>
<proteinExistence type="predicted"/>
<dbReference type="STRING" id="1802040.A3C28_00555"/>
<name>A0A1F7H431_9BACT</name>
<dbReference type="Pfam" id="PF01687">
    <property type="entry name" value="Flavokinase"/>
    <property type="match status" value="1"/>
</dbReference>
<evidence type="ECO:0000256" key="4">
    <source>
        <dbReference type="ARBA" id="ARBA00022679"/>
    </source>
</evidence>
<dbReference type="PANTHER" id="PTHR22749">
    <property type="entry name" value="RIBOFLAVIN KINASE/FMN ADENYLYLTRANSFERASE"/>
    <property type="match status" value="1"/>
</dbReference>
<dbReference type="Proteomes" id="UP000178597">
    <property type="component" value="Unassembled WGS sequence"/>
</dbReference>
<dbReference type="SMART" id="SM00904">
    <property type="entry name" value="Flavokinase"/>
    <property type="match status" value="1"/>
</dbReference>
<dbReference type="InterPro" id="IPR023468">
    <property type="entry name" value="Riboflavin_kinase"/>
</dbReference>
<keyword evidence="6" id="KW-0067">ATP-binding</keyword>
<dbReference type="EC" id="2.7.1.26" evidence="1"/>
<evidence type="ECO:0000259" key="8">
    <source>
        <dbReference type="SMART" id="SM00904"/>
    </source>
</evidence>
<feature type="domain" description="Riboflavin kinase" evidence="8">
    <location>
        <begin position="1"/>
        <end position="124"/>
    </location>
</feature>
<evidence type="ECO:0000256" key="6">
    <source>
        <dbReference type="ARBA" id="ARBA00022840"/>
    </source>
</evidence>
<dbReference type="AlphaFoldDB" id="A0A1F7H431"/>
<evidence type="ECO:0000313" key="9">
    <source>
        <dbReference type="EMBL" id="OGK25646.1"/>
    </source>
</evidence>
<evidence type="ECO:0000256" key="1">
    <source>
        <dbReference type="ARBA" id="ARBA00012105"/>
    </source>
</evidence>